<proteinExistence type="predicted"/>
<feature type="transmembrane region" description="Helical" evidence="1">
    <location>
        <begin position="7"/>
        <end position="28"/>
    </location>
</feature>
<name>A0A941JK84_NIACI</name>
<evidence type="ECO:0000256" key="1">
    <source>
        <dbReference type="SAM" id="Phobius"/>
    </source>
</evidence>
<feature type="transmembrane region" description="Helical" evidence="1">
    <location>
        <begin position="65"/>
        <end position="84"/>
    </location>
</feature>
<feature type="transmembrane region" description="Helical" evidence="1">
    <location>
        <begin position="90"/>
        <end position="110"/>
    </location>
</feature>
<accession>A0A941JK84</accession>
<keyword evidence="1" id="KW-1133">Transmembrane helix</keyword>
<keyword evidence="1" id="KW-0812">Transmembrane</keyword>
<dbReference type="AlphaFoldDB" id="A0A941JK84"/>
<reference evidence="2" key="1">
    <citation type="submission" date="2021-04" db="EMBL/GenBank/DDBJ databases">
        <title>Genomic analysis of electroactive and textile dye degrading Bacillus circulans strain: DC10 isolated from constructed wetland-microbial fuel cells treating textile dye wastewaters.</title>
        <authorList>
            <person name="Patel D.U."/>
            <person name="Desai C.R."/>
        </authorList>
    </citation>
    <scope>NUCLEOTIDE SEQUENCE</scope>
    <source>
        <strain evidence="2">DC10</strain>
    </source>
</reference>
<dbReference type="RefSeq" id="WP_212120688.1">
    <property type="nucleotide sequence ID" value="NZ_JAGTPX020000023.1"/>
</dbReference>
<sequence>MNVMKGFVVSFACYIFLNAILFISHHSVQELTALLIYQTILGFFIILVQTIIIEICLQVEGYNRLFAMMIGFIYGIAISILFSGTIDVEISAHLLIGFIFSFCFFIYMIVRGESKI</sequence>
<evidence type="ECO:0000313" key="2">
    <source>
        <dbReference type="EMBL" id="MBR8671520.1"/>
    </source>
</evidence>
<protein>
    <submittedName>
        <fullName evidence="2">Uncharacterized protein</fullName>
    </submittedName>
</protein>
<comment type="caution">
    <text evidence="2">The sequence shown here is derived from an EMBL/GenBank/DDBJ whole genome shotgun (WGS) entry which is preliminary data.</text>
</comment>
<feature type="transmembrane region" description="Helical" evidence="1">
    <location>
        <begin position="34"/>
        <end position="53"/>
    </location>
</feature>
<dbReference type="EMBL" id="JAGTPX010000022">
    <property type="protein sequence ID" value="MBR8671520.1"/>
    <property type="molecule type" value="Genomic_DNA"/>
</dbReference>
<keyword evidence="1" id="KW-0472">Membrane</keyword>
<gene>
    <name evidence="2" type="ORF">KD144_18455</name>
</gene>
<organism evidence="2">
    <name type="scientific">Niallia circulans</name>
    <name type="common">Bacillus circulans</name>
    <dbReference type="NCBI Taxonomy" id="1397"/>
    <lineage>
        <taxon>Bacteria</taxon>
        <taxon>Bacillati</taxon>
        <taxon>Bacillota</taxon>
        <taxon>Bacilli</taxon>
        <taxon>Bacillales</taxon>
        <taxon>Bacillaceae</taxon>
        <taxon>Niallia</taxon>
    </lineage>
</organism>